<organism evidence="11 12">
    <name type="scientific">Candidatus Accumulibacter aalborgensis</name>
    <dbReference type="NCBI Taxonomy" id="1860102"/>
    <lineage>
        <taxon>Bacteria</taxon>
        <taxon>Pseudomonadati</taxon>
        <taxon>Pseudomonadota</taxon>
        <taxon>Betaproteobacteria</taxon>
        <taxon>Candidatus Accumulibacter</taxon>
    </lineage>
</organism>
<protein>
    <recommendedName>
        <fullName evidence="8">Magnesium and cobalt efflux protein CorC</fullName>
    </recommendedName>
</protein>
<name>A0A1A8XV59_9PROT</name>
<dbReference type="PANTHER" id="PTHR22777">
    <property type="entry name" value="HEMOLYSIN-RELATED"/>
    <property type="match status" value="1"/>
</dbReference>
<evidence type="ECO:0000256" key="8">
    <source>
        <dbReference type="ARBA" id="ARBA00040729"/>
    </source>
</evidence>
<evidence type="ECO:0000256" key="3">
    <source>
        <dbReference type="ARBA" id="ARBA00022737"/>
    </source>
</evidence>
<dbReference type="EMBL" id="FLQX01000144">
    <property type="protein sequence ID" value="SBT08909.1"/>
    <property type="molecule type" value="Genomic_DNA"/>
</dbReference>
<gene>
    <name evidence="11" type="primary">ybeX</name>
    <name evidence="11" type="ORF">ACCAA_650029</name>
</gene>
<dbReference type="CDD" id="cd04590">
    <property type="entry name" value="CBS_pair_CorC_HlyC_assoc"/>
    <property type="match status" value="1"/>
</dbReference>
<evidence type="ECO:0000256" key="6">
    <source>
        <dbReference type="ARBA" id="ARBA00023285"/>
    </source>
</evidence>
<proteinExistence type="inferred from homology"/>
<dbReference type="GO" id="GO:0050660">
    <property type="term" value="F:flavin adenine dinucleotide binding"/>
    <property type="evidence" value="ECO:0007669"/>
    <property type="project" value="InterPro"/>
</dbReference>
<sequence length="281" mass="31499">MDSSDAGHKPGFFERLSSLLVREPEDREQLMQLLHSAHQRKLLNADALSITEGALAASEMTVREVMVPRPLMEVVDVGDSLDEIIARVNTTAHSRFPVINGDRDHVVGIMLAKDLLRVRREDGFSLRDWVRPAVFIPEFKRLDVLLREFRVSRNHMAIVIDEYAGIAGLITIEDVLEQIVGEIEDEYDFDEADDNIQLDQNGLYRVKAHTAVEDFNEALGTGFSDDKCNTVGGLILRHLGRVPQFNETVVLDGTSFQVLRADSRRIYTLVVSVSPTAADSE</sequence>
<keyword evidence="6" id="KW-0170">Cobalt</keyword>
<dbReference type="STRING" id="1860102.ACCAA_650029"/>
<dbReference type="InterPro" id="IPR046342">
    <property type="entry name" value="CBS_dom_sf"/>
</dbReference>
<keyword evidence="12" id="KW-1185">Reference proteome</keyword>
<evidence type="ECO:0000259" key="10">
    <source>
        <dbReference type="PROSITE" id="PS51371"/>
    </source>
</evidence>
<comment type="similarity">
    <text evidence="1">Belongs to the UPF0053 family.</text>
</comment>
<keyword evidence="2" id="KW-0813">Transport</keyword>
<dbReference type="AlphaFoldDB" id="A0A1A8XV59"/>
<evidence type="ECO:0000256" key="9">
    <source>
        <dbReference type="PROSITE-ProRule" id="PRU00703"/>
    </source>
</evidence>
<keyword evidence="4" id="KW-0460">Magnesium</keyword>
<evidence type="ECO:0000313" key="12">
    <source>
        <dbReference type="Proteomes" id="UP000199169"/>
    </source>
</evidence>
<dbReference type="FunFam" id="3.10.580.10:FF:000002">
    <property type="entry name" value="Magnesium/cobalt efflux protein CorC"/>
    <property type="match status" value="1"/>
</dbReference>
<keyword evidence="3" id="KW-0677">Repeat</keyword>
<dbReference type="Pfam" id="PF03471">
    <property type="entry name" value="CorC_HlyC"/>
    <property type="match status" value="1"/>
</dbReference>
<evidence type="ECO:0000313" key="11">
    <source>
        <dbReference type="EMBL" id="SBT08909.1"/>
    </source>
</evidence>
<comment type="function">
    <text evidence="7">Plays a role in the transport of magnesium and cobalt ions.</text>
</comment>
<dbReference type="SMART" id="SM01091">
    <property type="entry name" value="CorC_HlyC"/>
    <property type="match status" value="1"/>
</dbReference>
<dbReference type="PROSITE" id="PS51371">
    <property type="entry name" value="CBS"/>
    <property type="match status" value="2"/>
</dbReference>
<feature type="domain" description="CBS" evidence="10">
    <location>
        <begin position="66"/>
        <end position="126"/>
    </location>
</feature>
<reference evidence="11 12" key="1">
    <citation type="submission" date="2016-06" db="EMBL/GenBank/DDBJ databases">
        <authorList>
            <person name="Kjaerup R.B."/>
            <person name="Dalgaard T.S."/>
            <person name="Juul-Madsen H.R."/>
        </authorList>
    </citation>
    <scope>NUCLEOTIDE SEQUENCE [LARGE SCALE GENOMIC DNA]</scope>
    <source>
        <strain evidence="11">3</strain>
    </source>
</reference>
<evidence type="ECO:0000256" key="1">
    <source>
        <dbReference type="ARBA" id="ARBA00006337"/>
    </source>
</evidence>
<dbReference type="SUPFAM" id="SSF54631">
    <property type="entry name" value="CBS-domain pair"/>
    <property type="match status" value="1"/>
</dbReference>
<dbReference type="Gene3D" id="3.10.580.10">
    <property type="entry name" value="CBS-domain"/>
    <property type="match status" value="1"/>
</dbReference>
<evidence type="ECO:0000256" key="4">
    <source>
        <dbReference type="ARBA" id="ARBA00022842"/>
    </source>
</evidence>
<feature type="domain" description="CBS" evidence="10">
    <location>
        <begin position="129"/>
        <end position="186"/>
    </location>
</feature>
<dbReference type="PANTHER" id="PTHR22777:SF27">
    <property type="entry name" value="MAGNESIUM AND COBALT EFFLUX PROTEIN CORC"/>
    <property type="match status" value="1"/>
</dbReference>
<dbReference type="InterPro" id="IPR054115">
    <property type="entry name" value="CorC_N"/>
</dbReference>
<dbReference type="GO" id="GO:0005886">
    <property type="term" value="C:plasma membrane"/>
    <property type="evidence" value="ECO:0007669"/>
    <property type="project" value="TreeGrafter"/>
</dbReference>
<dbReference type="RefSeq" id="WP_186408518.1">
    <property type="nucleotide sequence ID" value="NZ_FLQX01000144.1"/>
</dbReference>
<dbReference type="InterPro" id="IPR016169">
    <property type="entry name" value="FAD-bd_PCMH_sub2"/>
</dbReference>
<dbReference type="InterPro" id="IPR005170">
    <property type="entry name" value="Transptr-assoc_dom"/>
</dbReference>
<dbReference type="Proteomes" id="UP000199169">
    <property type="component" value="Unassembled WGS sequence"/>
</dbReference>
<dbReference type="Gene3D" id="3.30.465.10">
    <property type="match status" value="1"/>
</dbReference>
<keyword evidence="5 9" id="KW-0129">CBS domain</keyword>
<dbReference type="InterPro" id="IPR036318">
    <property type="entry name" value="FAD-bd_PCMH-like_sf"/>
</dbReference>
<evidence type="ECO:0000256" key="5">
    <source>
        <dbReference type="ARBA" id="ARBA00023122"/>
    </source>
</evidence>
<dbReference type="InterPro" id="IPR000644">
    <property type="entry name" value="CBS_dom"/>
</dbReference>
<dbReference type="InterPro" id="IPR044751">
    <property type="entry name" value="Ion_transp-like_CBS"/>
</dbReference>
<dbReference type="Pfam" id="PF00571">
    <property type="entry name" value="CBS"/>
    <property type="match status" value="2"/>
</dbReference>
<evidence type="ECO:0000256" key="2">
    <source>
        <dbReference type="ARBA" id="ARBA00022448"/>
    </source>
</evidence>
<accession>A0A1A8XV59</accession>
<dbReference type="SUPFAM" id="SSF56176">
    <property type="entry name" value="FAD-binding/transporter-associated domain-like"/>
    <property type="match status" value="1"/>
</dbReference>
<dbReference type="Pfam" id="PF21917">
    <property type="entry name" value="NMB0537_N"/>
    <property type="match status" value="1"/>
</dbReference>
<evidence type="ECO:0000256" key="7">
    <source>
        <dbReference type="ARBA" id="ARBA00037273"/>
    </source>
</evidence>